<dbReference type="EMBL" id="BAABAL010000008">
    <property type="protein sequence ID" value="GAA4005247.1"/>
    <property type="molecule type" value="Genomic_DNA"/>
</dbReference>
<dbReference type="Proteomes" id="UP001501747">
    <property type="component" value="Unassembled WGS sequence"/>
</dbReference>
<gene>
    <name evidence="1" type="ORF">GCM10022247_28030</name>
</gene>
<sequence length="219" mass="24966">MNRPPVVSAQEWQTARDALLVKEKEHTRALDALAAERRRLPMVRLAPGYRFTAPDGSAVDFAELFEGRRQLVVYHFMLEPGSDHVCDGCSSFTDNLSGHPHLSPRDTALALMSPAPQEQISLVRKRFGWTIPWYSAFGNSLYADLGLGGMFGVSVFLREGEEIFRTYYTSGRGVDRLRLDLNLLDLTPYGRQEEWEDSPQGWPQTPTMQWMRHRDEYGS</sequence>
<proteinExistence type="predicted"/>
<dbReference type="Pfam" id="PF05988">
    <property type="entry name" value="DUF899"/>
    <property type="match status" value="1"/>
</dbReference>
<keyword evidence="2" id="KW-1185">Reference proteome</keyword>
<comment type="caution">
    <text evidence="1">The sequence shown here is derived from an EMBL/GenBank/DDBJ whole genome shotgun (WGS) entry which is preliminary data.</text>
</comment>
<evidence type="ECO:0000313" key="2">
    <source>
        <dbReference type="Proteomes" id="UP001501747"/>
    </source>
</evidence>
<organism evidence="1 2">
    <name type="scientific">Allokutzneria multivorans</name>
    <dbReference type="NCBI Taxonomy" id="1142134"/>
    <lineage>
        <taxon>Bacteria</taxon>
        <taxon>Bacillati</taxon>
        <taxon>Actinomycetota</taxon>
        <taxon>Actinomycetes</taxon>
        <taxon>Pseudonocardiales</taxon>
        <taxon>Pseudonocardiaceae</taxon>
        <taxon>Allokutzneria</taxon>
    </lineage>
</organism>
<dbReference type="InterPro" id="IPR010296">
    <property type="entry name" value="DUF899_thioredox"/>
</dbReference>
<name>A0ABP7S1C9_9PSEU</name>
<reference evidence="2" key="1">
    <citation type="journal article" date="2019" name="Int. J. Syst. Evol. Microbiol.">
        <title>The Global Catalogue of Microorganisms (GCM) 10K type strain sequencing project: providing services to taxonomists for standard genome sequencing and annotation.</title>
        <authorList>
            <consortium name="The Broad Institute Genomics Platform"/>
            <consortium name="The Broad Institute Genome Sequencing Center for Infectious Disease"/>
            <person name="Wu L."/>
            <person name="Ma J."/>
        </authorList>
    </citation>
    <scope>NUCLEOTIDE SEQUENCE [LARGE SCALE GENOMIC DNA]</scope>
    <source>
        <strain evidence="2">JCM 17342</strain>
    </source>
</reference>
<dbReference type="RefSeq" id="WP_344874661.1">
    <property type="nucleotide sequence ID" value="NZ_BAABAL010000008.1"/>
</dbReference>
<evidence type="ECO:0000313" key="1">
    <source>
        <dbReference type="EMBL" id="GAA4005247.1"/>
    </source>
</evidence>
<accession>A0ABP7S1C9</accession>
<protein>
    <submittedName>
        <fullName evidence="1">DUF899 family protein</fullName>
    </submittedName>
</protein>